<evidence type="ECO:0000256" key="7">
    <source>
        <dbReference type="SAM" id="MobiDB-lite"/>
    </source>
</evidence>
<feature type="domain" description="DOP1-like middle TPR" evidence="9">
    <location>
        <begin position="398"/>
        <end position="616"/>
    </location>
</feature>
<evidence type="ECO:0000259" key="8">
    <source>
        <dbReference type="Pfam" id="PF04118"/>
    </source>
</evidence>
<dbReference type="Proteomes" id="UP000191004">
    <property type="component" value="Unassembled WGS sequence"/>
</dbReference>
<evidence type="ECO:0000256" key="2">
    <source>
        <dbReference type="ARBA" id="ARBA00022448"/>
    </source>
</evidence>
<dbReference type="Pfam" id="PF24597">
    <property type="entry name" value="TPR_DOP1_M"/>
    <property type="match status" value="1"/>
</dbReference>
<feature type="domain" description="DOP1-like C-terminal" evidence="10">
    <location>
        <begin position="1369"/>
        <end position="1857"/>
    </location>
</feature>
<dbReference type="SUPFAM" id="SSF48371">
    <property type="entry name" value="ARM repeat"/>
    <property type="match status" value="2"/>
</dbReference>
<keyword evidence="4" id="KW-0333">Golgi apparatus</keyword>
<feature type="region of interest" description="Disordered" evidence="7">
    <location>
        <begin position="1"/>
        <end position="34"/>
    </location>
</feature>
<feature type="domain" description="DOP1-like TPR" evidence="11">
    <location>
        <begin position="1033"/>
        <end position="1182"/>
    </location>
</feature>
<dbReference type="InterPro" id="IPR007249">
    <property type="entry name" value="DOP1_N"/>
</dbReference>
<comment type="similarity">
    <text evidence="6">Belongs to the DOP1 family.</text>
</comment>
<keyword evidence="5" id="KW-0472">Membrane</keyword>
<evidence type="ECO:0000313" key="12">
    <source>
        <dbReference type="EMBL" id="OPB42964.1"/>
    </source>
</evidence>
<dbReference type="InterPro" id="IPR016024">
    <property type="entry name" value="ARM-type_fold"/>
</dbReference>
<dbReference type="GO" id="GO:0005829">
    <property type="term" value="C:cytosol"/>
    <property type="evidence" value="ECO:0007669"/>
    <property type="project" value="GOC"/>
</dbReference>
<dbReference type="Pfam" id="PF24601">
    <property type="entry name" value="TPR_DOP1"/>
    <property type="match status" value="1"/>
</dbReference>
<feature type="domain" description="DOP1 N-terminal" evidence="8">
    <location>
        <begin position="40"/>
        <end position="368"/>
    </location>
</feature>
<dbReference type="GO" id="GO:0000139">
    <property type="term" value="C:Golgi membrane"/>
    <property type="evidence" value="ECO:0007669"/>
    <property type="project" value="UniProtKB-SubCell"/>
</dbReference>
<evidence type="ECO:0000256" key="5">
    <source>
        <dbReference type="ARBA" id="ARBA00023136"/>
    </source>
</evidence>
<dbReference type="PANTHER" id="PTHR14042">
    <property type="entry name" value="DOPEY-RELATED"/>
    <property type="match status" value="1"/>
</dbReference>
<sequence>MALELGPGVRSGSPESSGRDSPIPRQWRNQLGGEDAPIKDKAYRRYAAGVDKALGLFETALEEWADYISFLNRLLKSLQARPSSVSVIPSKITVAKRLSQCLNPSLPSGVHQKALEVYNYVFETIGKDGLSRDLPLYLPGLAPTLSFASLSVRSPYLDLLERHFTGVDSRSLRPAMKSIILALLPGLEDETSEDFDRTMRLVGSFKQAIRPADSIALTEQHASGDDFFWQCFFLASVTSHSRRAGALAYLVRNLPVLGSDASPGTSSEKNGQNSTESNFNSDIAAIVTTPEPGLLVRCFASGLSDDQLLIQRGFLDLLVSHLPLNSKVLQSLVKPGDLELLLRAAVGVVTRRDMSLNRRLWAWLLGPEPTGNEGEQNPDLHGNVSDGQQALLSSRTSYFEHFGLQSLTNSLLEMIKDMTHRGVAERTRPYRICLSLMDRWEVGGLVIPDIFLPVVESVRQFQKQSPAKAEFTEVLRSASVFFDGIESGLIYGELVGLLSQAISPGNLSSEERSDKLSLVTFIVTNFNVREEEMITIHAPLTCLAALVMLEDARNSQHGDNSSLNEQILSVVVSLLELVPERAFVDSATGDANQKRKSNDVSSLSTADLIKEIQDFYIHGQGNLDASPTPFSQVETGELILDKAIKYIVDDSVEQESLCSLSLHIRVLLLILLKVPKTYKFDEVTLVSSLKAKLVQRRPLRFSDFSSILHLIAQLHYVERVSTSELSELVHPLVRHAWSYLSASEPKYHVETVRCLWQLQSALSLSRRDVEASLASILVEQSAGDGADIGRAFGVLWSHTLQDTPSDRRGPKIPTIEAKLGQKLSATDHYEIMLTRPLFLVLDRLLDDRTQMYMTVKSWLNSMVGIDRLFLLFVVKFAEIPCLRDVGKSVEAEKAQPQGPIFNEDDDVDLCLYYLRTLHHVLDSSGENSRAVLVSKHLSFNSVGQVQISTGGDETDITLQDYFVRVCLACITGDASTSASDDLNNRVSQLHRYALTVLHSFLISHQAAPLSNLHLDHLLIDRLMKSIGSPDPYVQVLLLEVVFDALKLQDIVAAELSIPSAAEKRRSSADPLHAVRLSISAGDTRPPPIIMPPQLLKCLQAGLSSTSSQFVLDNWVAFLGRCLPFYSQSIFQILIPLVETLCKQIGVTFSHLKDMFEDETYEVKSESGTPESTLIYLLNALEQVLAKAHDQLLAEEAQALALKGPDQPQSIFGSMVSGVFQSDTPQSRSATANDRLTVHLAFQDAVRMCFSIWTWGQGDDATTQDINSSASFNYTSLRMRNRARRLLEHLFTAETLESLETVIDVWRNSTSAADHATVFNFLAALDAARPRHSMPALFNSIYSRTNPAALEPSRKSTMTISLQDADLVVFLVEYARSLDDDAMDEIWQDCITFLKDLLNNPFPHRQTLPSLLEFAAILGEKVDNTNFGEQRKMRRELGDLFLRLLTALFTTRPTFAEPTSSNGTSGPRLVKGELERRGTFPGALERSDDVVAILASVVPNLPKILLEPDRVLSAAGTISTNVIGPTFRSKTFPDSVSSSTLKLLHELSRLPNNQKTWKKDVGDAFNDSKFFAMNLALVQNDWLPLLRQWTLTDKERIPEIVGRISAPSSAGIVFGVGATSARLEADRKTQLNLRRIATLVLASADDAFVTDIPVIFDKIVELFGATSTSSPSSTTRAEVYMLIRALVLKISPIHLARLWPVVNAEIHSAISSIVAPDHSTASEIYVCSAILQACKLLDLLICVAPDDFQLHEWLFVTDTIEAVYRSATYQPVALVDEISEELGATSSSTQLTAVTSHDDAMTAAQMATSNNGSRRLPLLGLGGIGDDAGFERKDELVAKVLRPFFGQLSIFAFESTYAMGALDREACVESLLKDIFDDRSMVKAL</sequence>
<dbReference type="OrthoDB" id="297643at2759"/>
<keyword evidence="2" id="KW-0813">Transport</keyword>
<dbReference type="Pfam" id="PF24598">
    <property type="entry name" value="DOP1_C"/>
    <property type="match status" value="1"/>
</dbReference>
<accession>A0A1T3CPE5</accession>
<dbReference type="EMBL" id="LVVK01000011">
    <property type="protein sequence ID" value="OPB42964.1"/>
    <property type="molecule type" value="Genomic_DNA"/>
</dbReference>
<dbReference type="Pfam" id="PF04118">
    <property type="entry name" value="Dopey_N"/>
    <property type="match status" value="1"/>
</dbReference>
<evidence type="ECO:0000256" key="1">
    <source>
        <dbReference type="ARBA" id="ARBA00004395"/>
    </source>
</evidence>
<reference evidence="12 13" key="1">
    <citation type="submission" date="2016-04" db="EMBL/GenBank/DDBJ databases">
        <title>Multiple horizontal gene transfer events from other fungi enriched the ability of the initially mycotrophic fungus Trichoderma (Ascomycota) to feed on dead plant biomass.</title>
        <authorList>
            <person name="Atanasova L."/>
            <person name="Chenthamara K."/>
            <person name="Zhang J."/>
            <person name="Grujic M."/>
            <person name="Henrissat B."/>
            <person name="Kuo A."/>
            <person name="Aertz A."/>
            <person name="Salamov A."/>
            <person name="Lipzen A."/>
            <person name="Labutti K."/>
            <person name="Barry K."/>
            <person name="Miao Y."/>
            <person name="Rahimi M.J."/>
            <person name="Shen Q."/>
            <person name="Grigoriev I.V."/>
            <person name="Kubicek C.P."/>
            <person name="Druzhinina I.S."/>
        </authorList>
    </citation>
    <scope>NUCLEOTIDE SEQUENCE [LARGE SCALE GENOMIC DNA]</scope>
    <source>
        <strain evidence="12 13">NJAU 4742</strain>
    </source>
</reference>
<keyword evidence="13" id="KW-1185">Reference proteome</keyword>
<dbReference type="PANTHER" id="PTHR14042:SF24">
    <property type="entry name" value="PROTEIN DOPEY-1 HOMOLOG"/>
    <property type="match status" value="1"/>
</dbReference>
<comment type="caution">
    <text evidence="12">The sequence shown here is derived from an EMBL/GenBank/DDBJ whole genome shotgun (WGS) entry which is preliminary data.</text>
</comment>
<dbReference type="InterPro" id="IPR056458">
    <property type="entry name" value="TPR_DOP1_M"/>
</dbReference>
<keyword evidence="3" id="KW-0653">Protein transport</keyword>
<evidence type="ECO:0000259" key="11">
    <source>
        <dbReference type="Pfam" id="PF24601"/>
    </source>
</evidence>
<evidence type="ECO:0000256" key="3">
    <source>
        <dbReference type="ARBA" id="ARBA00022927"/>
    </source>
</evidence>
<proteinExistence type="inferred from homology"/>
<protein>
    <submittedName>
        <fullName evidence="12">Cellular morphogenesis regulator DopA</fullName>
    </submittedName>
</protein>
<evidence type="ECO:0000256" key="6">
    <source>
        <dbReference type="ARBA" id="ARBA00046326"/>
    </source>
</evidence>
<dbReference type="GO" id="GO:0006895">
    <property type="term" value="P:Golgi to endosome transport"/>
    <property type="evidence" value="ECO:0007669"/>
    <property type="project" value="InterPro"/>
</dbReference>
<dbReference type="InterPro" id="IPR040314">
    <property type="entry name" value="DOP1"/>
</dbReference>
<dbReference type="InterPro" id="IPR056459">
    <property type="entry name" value="TPR_DOP1"/>
</dbReference>
<dbReference type="GO" id="GO:0015031">
    <property type="term" value="P:protein transport"/>
    <property type="evidence" value="ECO:0007669"/>
    <property type="project" value="UniProtKB-KW"/>
</dbReference>
<dbReference type="GO" id="GO:0005768">
    <property type="term" value="C:endosome"/>
    <property type="evidence" value="ECO:0007669"/>
    <property type="project" value="TreeGrafter"/>
</dbReference>
<comment type="subcellular location">
    <subcellularLocation>
        <location evidence="1">Golgi apparatus membrane</location>
        <topology evidence="1">Peripheral membrane protein</topology>
    </subcellularLocation>
</comment>
<organism evidence="12 13">
    <name type="scientific">Trichoderma guizhouense</name>
    <dbReference type="NCBI Taxonomy" id="1491466"/>
    <lineage>
        <taxon>Eukaryota</taxon>
        <taxon>Fungi</taxon>
        <taxon>Dikarya</taxon>
        <taxon>Ascomycota</taxon>
        <taxon>Pezizomycotina</taxon>
        <taxon>Sordariomycetes</taxon>
        <taxon>Hypocreomycetidae</taxon>
        <taxon>Hypocreales</taxon>
        <taxon>Hypocreaceae</taxon>
        <taxon>Trichoderma</taxon>
    </lineage>
</organism>
<evidence type="ECO:0000313" key="13">
    <source>
        <dbReference type="Proteomes" id="UP000191004"/>
    </source>
</evidence>
<evidence type="ECO:0000256" key="4">
    <source>
        <dbReference type="ARBA" id="ARBA00023034"/>
    </source>
</evidence>
<dbReference type="InterPro" id="IPR056457">
    <property type="entry name" value="DOP1_C"/>
</dbReference>
<evidence type="ECO:0000259" key="10">
    <source>
        <dbReference type="Pfam" id="PF24598"/>
    </source>
</evidence>
<name>A0A1T3CPE5_9HYPO</name>
<dbReference type="GO" id="GO:0005802">
    <property type="term" value="C:trans-Golgi network"/>
    <property type="evidence" value="ECO:0007669"/>
    <property type="project" value="TreeGrafter"/>
</dbReference>
<gene>
    <name evidence="12" type="ORF">A0O28_0086000</name>
</gene>
<evidence type="ECO:0000259" key="9">
    <source>
        <dbReference type="Pfam" id="PF24597"/>
    </source>
</evidence>